<dbReference type="InterPro" id="IPR013216">
    <property type="entry name" value="Methyltransf_11"/>
</dbReference>
<sequence>MKKIKGEKNYLAEFLKIAPLSHALWRAVEALSFDQIELKNPALDLGCGFGEFSGVVFGKVETGIDINKKELADALKNKKYNKVVWADARALPFAAKSYSTVIAVSVLEHIENAEIVIKEVGRILKKGGTFAFSVPTTEINKHLLVPKILTFLGLEKSAKKYLELHSLAFKHVTLKPATWWEETLKKCGFKIEKAEGTISPTVLKLHEFFLISAFPSQFFKLFFGKRLVVSIGLRSGILPIFFSRFIRLNKDSKINMFFIARKNK</sequence>
<dbReference type="SUPFAM" id="SSF53335">
    <property type="entry name" value="S-adenosyl-L-methionine-dependent methyltransferases"/>
    <property type="match status" value="1"/>
</dbReference>
<name>A0A0G0UHW2_9BACT</name>
<dbReference type="EMBL" id="LCAK01000007">
    <property type="protein sequence ID" value="KKR88424.1"/>
    <property type="molecule type" value="Genomic_DNA"/>
</dbReference>
<evidence type="ECO:0000313" key="4">
    <source>
        <dbReference type="Proteomes" id="UP000033918"/>
    </source>
</evidence>
<dbReference type="PANTHER" id="PTHR42912:SF80">
    <property type="entry name" value="METHYLTRANSFERASE DOMAIN-CONTAINING PROTEIN"/>
    <property type="match status" value="1"/>
</dbReference>
<dbReference type="Gene3D" id="3.40.50.150">
    <property type="entry name" value="Vaccinia Virus protein VP39"/>
    <property type="match status" value="1"/>
</dbReference>
<reference evidence="3 4" key="1">
    <citation type="journal article" date="2015" name="Nature">
        <title>rRNA introns, odd ribosomes, and small enigmatic genomes across a large radiation of phyla.</title>
        <authorList>
            <person name="Brown C.T."/>
            <person name="Hug L.A."/>
            <person name="Thomas B.C."/>
            <person name="Sharon I."/>
            <person name="Castelle C.J."/>
            <person name="Singh A."/>
            <person name="Wilkins M.J."/>
            <person name="Williams K.H."/>
            <person name="Banfield J.F."/>
        </authorList>
    </citation>
    <scope>NUCLEOTIDE SEQUENCE [LARGE SCALE GENOMIC DNA]</scope>
</reference>
<evidence type="ECO:0000259" key="2">
    <source>
        <dbReference type="Pfam" id="PF08241"/>
    </source>
</evidence>
<keyword evidence="1" id="KW-0472">Membrane</keyword>
<dbReference type="GO" id="GO:0032259">
    <property type="term" value="P:methylation"/>
    <property type="evidence" value="ECO:0007669"/>
    <property type="project" value="UniProtKB-KW"/>
</dbReference>
<feature type="domain" description="Methyltransferase type 11" evidence="2">
    <location>
        <begin position="43"/>
        <end position="132"/>
    </location>
</feature>
<dbReference type="CDD" id="cd02440">
    <property type="entry name" value="AdoMet_MTases"/>
    <property type="match status" value="1"/>
</dbReference>
<protein>
    <submittedName>
        <fullName evidence="3">Methyltransferase-like protein</fullName>
    </submittedName>
</protein>
<dbReference type="Proteomes" id="UP000033918">
    <property type="component" value="Unassembled WGS sequence"/>
</dbReference>
<accession>A0A0G0UHW2</accession>
<comment type="caution">
    <text evidence="3">The sequence shown here is derived from an EMBL/GenBank/DDBJ whole genome shotgun (WGS) entry which is preliminary data.</text>
</comment>
<dbReference type="InterPro" id="IPR029063">
    <property type="entry name" value="SAM-dependent_MTases_sf"/>
</dbReference>
<dbReference type="PANTHER" id="PTHR42912">
    <property type="entry name" value="METHYLTRANSFERASE"/>
    <property type="match status" value="1"/>
</dbReference>
<keyword evidence="3" id="KW-0808">Transferase</keyword>
<keyword evidence="1" id="KW-1133">Transmembrane helix</keyword>
<dbReference type="Pfam" id="PF08241">
    <property type="entry name" value="Methyltransf_11"/>
    <property type="match status" value="1"/>
</dbReference>
<keyword evidence="1" id="KW-0812">Transmembrane</keyword>
<proteinExistence type="predicted"/>
<feature type="transmembrane region" description="Helical" evidence="1">
    <location>
        <begin position="227"/>
        <end position="246"/>
    </location>
</feature>
<dbReference type="InterPro" id="IPR050508">
    <property type="entry name" value="Methyltransf_Superfamily"/>
</dbReference>
<evidence type="ECO:0000256" key="1">
    <source>
        <dbReference type="SAM" id="Phobius"/>
    </source>
</evidence>
<dbReference type="GO" id="GO:0008757">
    <property type="term" value="F:S-adenosylmethionine-dependent methyltransferase activity"/>
    <property type="evidence" value="ECO:0007669"/>
    <property type="project" value="InterPro"/>
</dbReference>
<keyword evidence="3" id="KW-0489">Methyltransferase</keyword>
<gene>
    <name evidence="3" type="ORF">UU38_C0007G0006</name>
</gene>
<evidence type="ECO:0000313" key="3">
    <source>
        <dbReference type="EMBL" id="KKR88424.1"/>
    </source>
</evidence>
<dbReference type="AlphaFoldDB" id="A0A0G0UHW2"/>
<organism evidence="3 4">
    <name type="scientific">Candidatus Wolfebacteria bacterium GW2011_GWB1_41_12</name>
    <dbReference type="NCBI Taxonomy" id="1619006"/>
    <lineage>
        <taxon>Bacteria</taxon>
        <taxon>Candidatus Wolfeibacteriota</taxon>
    </lineage>
</organism>